<dbReference type="RefSeq" id="WP_160169521.1">
    <property type="nucleotide sequence ID" value="NZ_JALHSB010000015.1"/>
</dbReference>
<protein>
    <submittedName>
        <fullName evidence="1">Uncharacterized protein</fullName>
    </submittedName>
</protein>
<dbReference type="GeneID" id="78465824"/>
<sequence length="55" mass="6012">MKEKKQTLESIKNNPDFFEIKKDNLKKIHGGLAYGTGTEAYTSGDGITDYGDGDA</sequence>
<dbReference type="AlphaFoldDB" id="A0A4U9USE4"/>
<organism evidence="1 2">
    <name type="scientific">Sphingobacterium thalpophilum</name>
    <dbReference type="NCBI Taxonomy" id="259"/>
    <lineage>
        <taxon>Bacteria</taxon>
        <taxon>Pseudomonadati</taxon>
        <taxon>Bacteroidota</taxon>
        <taxon>Sphingobacteriia</taxon>
        <taxon>Sphingobacteriales</taxon>
        <taxon>Sphingobacteriaceae</taxon>
        <taxon>Sphingobacterium</taxon>
    </lineage>
</organism>
<gene>
    <name evidence="1" type="ORF">NCTC11429_01731</name>
</gene>
<dbReference type="Proteomes" id="UP000308196">
    <property type="component" value="Chromosome"/>
</dbReference>
<evidence type="ECO:0000313" key="1">
    <source>
        <dbReference type="EMBL" id="VTR36646.1"/>
    </source>
</evidence>
<name>A0A4U9USE4_9SPHI</name>
<proteinExistence type="predicted"/>
<evidence type="ECO:0000313" key="2">
    <source>
        <dbReference type="Proteomes" id="UP000308196"/>
    </source>
</evidence>
<dbReference type="EMBL" id="LR590484">
    <property type="protein sequence ID" value="VTR36646.1"/>
    <property type="molecule type" value="Genomic_DNA"/>
</dbReference>
<dbReference type="KEGG" id="stha:NCTC11429_01731"/>
<reference evidence="1 2" key="1">
    <citation type="submission" date="2019-05" db="EMBL/GenBank/DDBJ databases">
        <authorList>
            <consortium name="Pathogen Informatics"/>
        </authorList>
    </citation>
    <scope>NUCLEOTIDE SEQUENCE [LARGE SCALE GENOMIC DNA]</scope>
    <source>
        <strain evidence="1 2">NCTC11429</strain>
    </source>
</reference>
<accession>A0A4U9USE4</accession>